<comment type="caution">
    <text evidence="2">The sequence shown here is derived from an EMBL/GenBank/DDBJ whole genome shotgun (WGS) entry which is preliminary data.</text>
</comment>
<evidence type="ECO:0000313" key="2">
    <source>
        <dbReference type="EMBL" id="KAK0667795.1"/>
    </source>
</evidence>
<feature type="transmembrane region" description="Helical" evidence="1">
    <location>
        <begin position="117"/>
        <end position="139"/>
    </location>
</feature>
<evidence type="ECO:0000256" key="1">
    <source>
        <dbReference type="SAM" id="Phobius"/>
    </source>
</evidence>
<gene>
    <name evidence="2" type="ORF">QBC41DRAFT_304022</name>
</gene>
<keyword evidence="1" id="KW-1133">Transmembrane helix</keyword>
<organism evidence="2 3">
    <name type="scientific">Cercophora samala</name>
    <dbReference type="NCBI Taxonomy" id="330535"/>
    <lineage>
        <taxon>Eukaryota</taxon>
        <taxon>Fungi</taxon>
        <taxon>Dikarya</taxon>
        <taxon>Ascomycota</taxon>
        <taxon>Pezizomycotina</taxon>
        <taxon>Sordariomycetes</taxon>
        <taxon>Sordariomycetidae</taxon>
        <taxon>Sordariales</taxon>
        <taxon>Lasiosphaeriaceae</taxon>
        <taxon>Cercophora</taxon>
    </lineage>
</organism>
<keyword evidence="3" id="KW-1185">Reference proteome</keyword>
<keyword evidence="1" id="KW-0472">Membrane</keyword>
<name>A0AA39ZCD1_9PEZI</name>
<reference evidence="2" key="1">
    <citation type="submission" date="2023-06" db="EMBL/GenBank/DDBJ databases">
        <title>Genome-scale phylogeny and comparative genomics of the fungal order Sordariales.</title>
        <authorList>
            <consortium name="Lawrence Berkeley National Laboratory"/>
            <person name="Hensen N."/>
            <person name="Bonometti L."/>
            <person name="Westerberg I."/>
            <person name="Brannstrom I.O."/>
            <person name="Guillou S."/>
            <person name="Cros-Aarteil S."/>
            <person name="Calhoun S."/>
            <person name="Haridas S."/>
            <person name="Kuo A."/>
            <person name="Mondo S."/>
            <person name="Pangilinan J."/>
            <person name="Riley R."/>
            <person name="Labutti K."/>
            <person name="Andreopoulos B."/>
            <person name="Lipzen A."/>
            <person name="Chen C."/>
            <person name="Yanf M."/>
            <person name="Daum C."/>
            <person name="Ng V."/>
            <person name="Clum A."/>
            <person name="Steindorff A."/>
            <person name="Ohm R."/>
            <person name="Martin F."/>
            <person name="Silar P."/>
            <person name="Natvig D."/>
            <person name="Lalanne C."/>
            <person name="Gautier V."/>
            <person name="Ament-Velasquez S.L."/>
            <person name="Kruys A."/>
            <person name="Hutchinson M.I."/>
            <person name="Powell A.J."/>
            <person name="Barry K."/>
            <person name="Miller A.N."/>
            <person name="Grigoriev I.V."/>
            <person name="Debuchy R."/>
            <person name="Gladieux P."/>
            <person name="Thoren M.H."/>
            <person name="Johannesson H."/>
        </authorList>
    </citation>
    <scope>NUCLEOTIDE SEQUENCE</scope>
    <source>
        <strain evidence="2">CBS 307.81</strain>
    </source>
</reference>
<feature type="transmembrane region" description="Helical" evidence="1">
    <location>
        <begin position="241"/>
        <end position="258"/>
    </location>
</feature>
<accession>A0AA39ZCD1</accession>
<dbReference type="AlphaFoldDB" id="A0AA39ZCD1"/>
<feature type="transmembrane region" description="Helical" evidence="1">
    <location>
        <begin position="172"/>
        <end position="191"/>
    </location>
</feature>
<dbReference type="PANTHER" id="PTHR37577:SF1">
    <property type="entry name" value="INTEGRAL MEMBRANE PROTEIN"/>
    <property type="match status" value="1"/>
</dbReference>
<feature type="transmembrane region" description="Helical" evidence="1">
    <location>
        <begin position="145"/>
        <end position="165"/>
    </location>
</feature>
<dbReference type="PANTHER" id="PTHR37577">
    <property type="entry name" value="INTEGRAL MEMBRANE PROTEIN"/>
    <property type="match status" value="1"/>
</dbReference>
<proteinExistence type="predicted"/>
<feature type="transmembrane region" description="Helical" evidence="1">
    <location>
        <begin position="55"/>
        <end position="80"/>
    </location>
</feature>
<sequence>MNFTILPSVCEIEKNDFHDGCAAGFGALIESGFFSNLTLDSTDDNSLKIEADPDIAGIGIFITFAFGFFSSLIVAILVHLCESLEKDAKRDPERGKWTKRIHNALDKILISWSDQQIVLGLATGIATTIHWSLFSSYHLNIIKNWLLFCTITHANALLVHCDYFTKKHRAANVIRAILLVVHIGLTMNIVILKDHKSWSPNISDRTPLQIFPPNCFAANDTRPVESMKAEELFKGGIDGRVLLWVALAFVTIGAISLLRHSGLSSGQRSKSSRRVWWWVRTGLLLANAIVGILATISTSNIRKWMFDEGLLEDCSEDSWSYGQFVPIVMVFLVLFGAAEALLDDLADSDAPNNGSIEMAENQLLGYGNDNRAQGY</sequence>
<evidence type="ECO:0000313" key="3">
    <source>
        <dbReference type="Proteomes" id="UP001174997"/>
    </source>
</evidence>
<feature type="transmembrane region" description="Helical" evidence="1">
    <location>
        <begin position="321"/>
        <end position="342"/>
    </location>
</feature>
<dbReference type="EMBL" id="JAULSY010000066">
    <property type="protein sequence ID" value="KAK0667795.1"/>
    <property type="molecule type" value="Genomic_DNA"/>
</dbReference>
<protein>
    <submittedName>
        <fullName evidence="2">Uncharacterized protein</fullName>
    </submittedName>
</protein>
<keyword evidence="1" id="KW-0812">Transmembrane</keyword>
<dbReference type="InterPro" id="IPR053018">
    <property type="entry name" value="Elsinochrome_Biosynth-Asso"/>
</dbReference>
<dbReference type="Proteomes" id="UP001174997">
    <property type="component" value="Unassembled WGS sequence"/>
</dbReference>
<feature type="transmembrane region" description="Helical" evidence="1">
    <location>
        <begin position="278"/>
        <end position="301"/>
    </location>
</feature>